<keyword evidence="4" id="KW-1185">Reference proteome</keyword>
<dbReference type="InterPro" id="IPR027417">
    <property type="entry name" value="P-loop_NTPase"/>
</dbReference>
<keyword evidence="1" id="KW-0677">Repeat</keyword>
<dbReference type="OrthoDB" id="1577640at2759"/>
<feature type="domain" description="NACHT" evidence="2">
    <location>
        <begin position="407"/>
        <end position="548"/>
    </location>
</feature>
<dbReference type="SUPFAM" id="SSF53167">
    <property type="entry name" value="Purine and uridine phosphorylases"/>
    <property type="match status" value="1"/>
</dbReference>
<sequence>MSDPGIYTIGWICAITTEFVAAKAFLDEQHDAPLSIAQHDNNSYSLGRMGRHNVVIATLPKSEYGTTAAATVARDMVHSFPNLKVGLMVGIGGGAPSKRHDIRLGDIVVGTRDINAGKGGVVQYDYGKTLQDREFSMTGSLNQPPQSLLTAVSSLEARHMMEGHDINGKIERVLEKYPRLKKSHRRPPVTSDRLYLPHIAHPQTDSSNNCSVVCGRDQSEMVMRAERGVEDDNPAVHYGLIASGNRLMKDANIRDQLSKQTGVLCFEMEVAGLMNHFSCLVIRGICDYSDTHKNKEWQGFAAMTAAAYTRDLLEEVSAAVVHREDKLAMAIKALETSQIGQQKSIQETSRMASDIRTSQRHNDLRRWLSPPNSSTNADSARIVRRKGTGSWIFDEPSFQLWRSGSRRNLWLYGLSGCGKTVLSTTIFDRLKEENVQCLLQFYFDFRDPKKQTLDAMVRGLLYQLHLSTSGNVSGLEALFSECSDDYSQPAFEKLSRCFQDMLRSVDSAVILVDALDECVTRYPLIRWIKHLTATKELGHVKMMVTSRPENEFKHELSILLGPENCVPLSKTAINSDIRSYVEQRLEEDEGFEKWVTHSEIIELMCDQIASKADGM</sequence>
<dbReference type="Gene3D" id="3.40.50.1580">
    <property type="entry name" value="Nucleoside phosphorylase domain"/>
    <property type="match status" value="1"/>
</dbReference>
<dbReference type="Pfam" id="PF24883">
    <property type="entry name" value="NPHP3_N"/>
    <property type="match status" value="1"/>
</dbReference>
<accession>A0A9P5EP03</accession>
<dbReference type="PANTHER" id="PTHR46082:SF11">
    <property type="entry name" value="AAA+ ATPASE DOMAIN-CONTAINING PROTEIN-RELATED"/>
    <property type="match status" value="1"/>
</dbReference>
<dbReference type="InterPro" id="IPR035994">
    <property type="entry name" value="Nucleoside_phosphorylase_sf"/>
</dbReference>
<dbReference type="Gene3D" id="3.40.50.300">
    <property type="entry name" value="P-loop containing nucleotide triphosphate hydrolases"/>
    <property type="match status" value="1"/>
</dbReference>
<dbReference type="AlphaFoldDB" id="A0A9P5EP03"/>
<dbReference type="GO" id="GO:0009116">
    <property type="term" value="P:nucleoside metabolic process"/>
    <property type="evidence" value="ECO:0007669"/>
    <property type="project" value="InterPro"/>
</dbReference>
<evidence type="ECO:0000256" key="1">
    <source>
        <dbReference type="ARBA" id="ARBA00022737"/>
    </source>
</evidence>
<dbReference type="PROSITE" id="PS50837">
    <property type="entry name" value="NACHT"/>
    <property type="match status" value="1"/>
</dbReference>
<gene>
    <name evidence="3" type="ORF">CGCSCA2_v008743</name>
</gene>
<reference evidence="3" key="1">
    <citation type="submission" date="2019-06" db="EMBL/GenBank/DDBJ databases">
        <authorList>
            <person name="Gan P."/>
            <person name="Shirasu K."/>
        </authorList>
    </citation>
    <scope>NUCLEOTIDE SEQUENCE [LARGE SCALE GENOMIC DNA]</scope>
    <source>
        <strain evidence="3">CAD2</strain>
    </source>
</reference>
<proteinExistence type="predicted"/>
<name>A0A9P5EP03_COLSI</name>
<dbReference type="PANTHER" id="PTHR46082">
    <property type="entry name" value="ATP/GTP-BINDING PROTEIN-RELATED"/>
    <property type="match status" value="1"/>
</dbReference>
<dbReference type="InterPro" id="IPR053137">
    <property type="entry name" value="NLR-like"/>
</dbReference>
<dbReference type="InterPro" id="IPR056884">
    <property type="entry name" value="NPHP3-like_N"/>
</dbReference>
<evidence type="ECO:0000259" key="2">
    <source>
        <dbReference type="PROSITE" id="PS50837"/>
    </source>
</evidence>
<organism evidence="3 4">
    <name type="scientific">Colletotrichum siamense</name>
    <name type="common">Anthracnose fungus</name>
    <dbReference type="NCBI Taxonomy" id="690259"/>
    <lineage>
        <taxon>Eukaryota</taxon>
        <taxon>Fungi</taxon>
        <taxon>Dikarya</taxon>
        <taxon>Ascomycota</taxon>
        <taxon>Pezizomycotina</taxon>
        <taxon>Sordariomycetes</taxon>
        <taxon>Hypocreomycetidae</taxon>
        <taxon>Glomerellales</taxon>
        <taxon>Glomerellaceae</taxon>
        <taxon>Colletotrichum</taxon>
        <taxon>Colletotrichum gloeosporioides species complex</taxon>
    </lineage>
</organism>
<comment type="caution">
    <text evidence="3">The sequence shown here is derived from an EMBL/GenBank/DDBJ whole genome shotgun (WGS) entry which is preliminary data.</text>
</comment>
<dbReference type="GO" id="GO:0003824">
    <property type="term" value="F:catalytic activity"/>
    <property type="evidence" value="ECO:0007669"/>
    <property type="project" value="InterPro"/>
</dbReference>
<dbReference type="SUPFAM" id="SSF52540">
    <property type="entry name" value="P-loop containing nucleoside triphosphate hydrolases"/>
    <property type="match status" value="1"/>
</dbReference>
<evidence type="ECO:0000313" key="3">
    <source>
        <dbReference type="EMBL" id="KAF4855704.1"/>
    </source>
</evidence>
<dbReference type="EMBL" id="QPMT01000029">
    <property type="protein sequence ID" value="KAF4855704.1"/>
    <property type="molecule type" value="Genomic_DNA"/>
</dbReference>
<dbReference type="InterPro" id="IPR007111">
    <property type="entry name" value="NACHT_NTPase"/>
</dbReference>
<dbReference type="Proteomes" id="UP000711996">
    <property type="component" value="Unassembled WGS sequence"/>
</dbReference>
<evidence type="ECO:0000313" key="4">
    <source>
        <dbReference type="Proteomes" id="UP000711996"/>
    </source>
</evidence>
<protein>
    <submittedName>
        <fullName evidence="3">Vegetative incompatibility protein HET-E-1</fullName>
    </submittedName>
</protein>